<keyword evidence="3" id="KW-1185">Reference proteome</keyword>
<sequence>MLCISAWRDQSTTKVLIATAIHICLLIFMSDVERFTAAALEFLVSIWTLSANFGDCWFYFSIDIPFFFQFLWEQLSGF</sequence>
<dbReference type="Proteomes" id="UP001386955">
    <property type="component" value="Unassembled WGS sequence"/>
</dbReference>
<proteinExistence type="predicted"/>
<accession>A0AAN9S057</accession>
<keyword evidence="1" id="KW-0812">Transmembrane</keyword>
<gene>
    <name evidence="2" type="ORF">VNO78_26815</name>
</gene>
<reference evidence="2 3" key="1">
    <citation type="submission" date="2024-01" db="EMBL/GenBank/DDBJ databases">
        <title>The genomes of 5 underutilized Papilionoideae crops provide insights into root nodulation and disease resistanc.</title>
        <authorList>
            <person name="Jiang F."/>
        </authorList>
    </citation>
    <scope>NUCLEOTIDE SEQUENCE [LARGE SCALE GENOMIC DNA]</scope>
    <source>
        <strain evidence="2">DUOXIRENSHENG_FW03</strain>
        <tissue evidence="2">Leaves</tissue>
    </source>
</reference>
<keyword evidence="1" id="KW-0472">Membrane</keyword>
<evidence type="ECO:0000313" key="2">
    <source>
        <dbReference type="EMBL" id="KAK7386526.1"/>
    </source>
</evidence>
<feature type="transmembrane region" description="Helical" evidence="1">
    <location>
        <begin position="35"/>
        <end position="60"/>
    </location>
</feature>
<dbReference type="EMBL" id="JAYMYS010000007">
    <property type="protein sequence ID" value="KAK7386526.1"/>
    <property type="molecule type" value="Genomic_DNA"/>
</dbReference>
<organism evidence="2 3">
    <name type="scientific">Psophocarpus tetragonolobus</name>
    <name type="common">Winged bean</name>
    <name type="synonym">Dolichos tetragonolobus</name>
    <dbReference type="NCBI Taxonomy" id="3891"/>
    <lineage>
        <taxon>Eukaryota</taxon>
        <taxon>Viridiplantae</taxon>
        <taxon>Streptophyta</taxon>
        <taxon>Embryophyta</taxon>
        <taxon>Tracheophyta</taxon>
        <taxon>Spermatophyta</taxon>
        <taxon>Magnoliopsida</taxon>
        <taxon>eudicotyledons</taxon>
        <taxon>Gunneridae</taxon>
        <taxon>Pentapetalae</taxon>
        <taxon>rosids</taxon>
        <taxon>fabids</taxon>
        <taxon>Fabales</taxon>
        <taxon>Fabaceae</taxon>
        <taxon>Papilionoideae</taxon>
        <taxon>50 kb inversion clade</taxon>
        <taxon>NPAAA clade</taxon>
        <taxon>indigoferoid/millettioid clade</taxon>
        <taxon>Phaseoleae</taxon>
        <taxon>Psophocarpus</taxon>
    </lineage>
</organism>
<evidence type="ECO:0000313" key="3">
    <source>
        <dbReference type="Proteomes" id="UP001386955"/>
    </source>
</evidence>
<protein>
    <submittedName>
        <fullName evidence="2">Uncharacterized protein</fullName>
    </submittedName>
</protein>
<feature type="transmembrane region" description="Helical" evidence="1">
    <location>
        <begin position="12"/>
        <end position="29"/>
    </location>
</feature>
<keyword evidence="1" id="KW-1133">Transmembrane helix</keyword>
<evidence type="ECO:0000256" key="1">
    <source>
        <dbReference type="SAM" id="Phobius"/>
    </source>
</evidence>
<name>A0AAN9S057_PSOTE</name>
<dbReference type="AlphaFoldDB" id="A0AAN9S057"/>
<comment type="caution">
    <text evidence="2">The sequence shown here is derived from an EMBL/GenBank/DDBJ whole genome shotgun (WGS) entry which is preliminary data.</text>
</comment>